<sequence>MLIANENINTLENLNENNVSNETIQEETSTNEITQTDSNIYDENEKATSLIRLSNFTKQINYKDLTFTFNQFKLASQGIHIPICYDNKSKLFNIGYCYNLVFIEFINDEEAKKAFNNKILRNKLRFFFGDDLHIQYASKNELIQLLFPTYFCKFNDSLQKNIDYESLIPDNENILFIDFSEMEILTNICQKPDNN</sequence>
<gene>
    <name evidence="1" type="ORF">LY90DRAFT_99258</name>
</gene>
<dbReference type="AlphaFoldDB" id="A0A1Y2FRE2"/>
<dbReference type="InterPro" id="IPR035979">
    <property type="entry name" value="RBD_domain_sf"/>
</dbReference>
<dbReference type="STRING" id="1754190.A0A1Y2FRE2"/>
<name>A0A1Y2FRE2_9FUNG</name>
<protein>
    <recommendedName>
        <fullName evidence="3">RRM domain-containing protein</fullName>
    </recommendedName>
</protein>
<evidence type="ECO:0000313" key="1">
    <source>
        <dbReference type="EMBL" id="ORY86509.1"/>
    </source>
</evidence>
<evidence type="ECO:0008006" key="3">
    <source>
        <dbReference type="Google" id="ProtNLM"/>
    </source>
</evidence>
<comment type="caution">
    <text evidence="1">The sequence shown here is derived from an EMBL/GenBank/DDBJ whole genome shotgun (WGS) entry which is preliminary data.</text>
</comment>
<evidence type="ECO:0000313" key="2">
    <source>
        <dbReference type="Proteomes" id="UP000193920"/>
    </source>
</evidence>
<proteinExistence type="predicted"/>
<dbReference type="Gene3D" id="3.30.70.330">
    <property type="match status" value="1"/>
</dbReference>
<dbReference type="InterPro" id="IPR012677">
    <property type="entry name" value="Nucleotide-bd_a/b_plait_sf"/>
</dbReference>
<dbReference type="Proteomes" id="UP000193920">
    <property type="component" value="Unassembled WGS sequence"/>
</dbReference>
<dbReference type="EMBL" id="MCOG01000002">
    <property type="protein sequence ID" value="ORY86509.1"/>
    <property type="molecule type" value="Genomic_DNA"/>
</dbReference>
<dbReference type="GO" id="GO:0003676">
    <property type="term" value="F:nucleic acid binding"/>
    <property type="evidence" value="ECO:0007669"/>
    <property type="project" value="InterPro"/>
</dbReference>
<dbReference type="SUPFAM" id="SSF54928">
    <property type="entry name" value="RNA-binding domain, RBD"/>
    <property type="match status" value="1"/>
</dbReference>
<reference evidence="1 2" key="1">
    <citation type="submission" date="2016-08" db="EMBL/GenBank/DDBJ databases">
        <title>A Parts List for Fungal Cellulosomes Revealed by Comparative Genomics.</title>
        <authorList>
            <consortium name="DOE Joint Genome Institute"/>
            <person name="Haitjema C.H."/>
            <person name="Gilmore S.P."/>
            <person name="Henske J.K."/>
            <person name="Solomon K.V."/>
            <person name="De Groot R."/>
            <person name="Kuo A."/>
            <person name="Mondo S.J."/>
            <person name="Salamov A.A."/>
            <person name="Labutti K."/>
            <person name="Zhao Z."/>
            <person name="Chiniquy J."/>
            <person name="Barry K."/>
            <person name="Brewer H.M."/>
            <person name="Purvine S.O."/>
            <person name="Wright A.T."/>
            <person name="Boxma B."/>
            <person name="Van Alen T."/>
            <person name="Hackstein J.H."/>
            <person name="Baker S.E."/>
            <person name="Grigoriev I.V."/>
            <person name="O'Malley M.A."/>
        </authorList>
    </citation>
    <scope>NUCLEOTIDE SEQUENCE [LARGE SCALE GENOMIC DNA]</scope>
    <source>
        <strain evidence="1 2">G1</strain>
    </source>
</reference>
<keyword evidence="2" id="KW-1185">Reference proteome</keyword>
<accession>A0A1Y2FRE2</accession>
<organism evidence="1 2">
    <name type="scientific">Neocallimastix californiae</name>
    <dbReference type="NCBI Taxonomy" id="1754190"/>
    <lineage>
        <taxon>Eukaryota</taxon>
        <taxon>Fungi</taxon>
        <taxon>Fungi incertae sedis</taxon>
        <taxon>Chytridiomycota</taxon>
        <taxon>Chytridiomycota incertae sedis</taxon>
        <taxon>Neocallimastigomycetes</taxon>
        <taxon>Neocallimastigales</taxon>
        <taxon>Neocallimastigaceae</taxon>
        <taxon>Neocallimastix</taxon>
    </lineage>
</organism>